<reference evidence="3 4" key="2">
    <citation type="submission" date="2018-11" db="EMBL/GenBank/DDBJ databases">
        <authorList>
            <consortium name="Pathogen Informatics"/>
        </authorList>
    </citation>
    <scope>NUCLEOTIDE SEQUENCE [LARGE SCALE GENOMIC DNA]</scope>
</reference>
<keyword evidence="4" id="KW-1185">Reference proteome</keyword>
<feature type="transmembrane region" description="Helical" evidence="1">
    <location>
        <begin position="53"/>
        <end position="76"/>
    </location>
</feature>
<evidence type="ECO:0000313" key="5">
    <source>
        <dbReference type="WBParaSite" id="TCLT_0000840201-mRNA-1"/>
    </source>
</evidence>
<dbReference type="AlphaFoldDB" id="A0A0N5D5V7"/>
<protein>
    <submittedName>
        <fullName evidence="5">Ovule protein</fullName>
    </submittedName>
</protein>
<proteinExistence type="predicted"/>
<keyword evidence="1" id="KW-1133">Transmembrane helix</keyword>
<keyword evidence="1" id="KW-0472">Membrane</keyword>
<name>A0A0N5D5V7_THECL</name>
<evidence type="ECO:0000256" key="1">
    <source>
        <dbReference type="SAM" id="Phobius"/>
    </source>
</evidence>
<dbReference type="InterPro" id="IPR056675">
    <property type="entry name" value="DUF7773"/>
</dbReference>
<reference evidence="5" key="1">
    <citation type="submission" date="2017-02" db="UniProtKB">
        <authorList>
            <consortium name="WormBaseParasite"/>
        </authorList>
    </citation>
    <scope>IDENTIFICATION</scope>
</reference>
<organism evidence="5">
    <name type="scientific">Thelazia callipaeda</name>
    <name type="common">Oriental eyeworm</name>
    <name type="synonym">Parasitic nematode</name>
    <dbReference type="NCBI Taxonomy" id="103827"/>
    <lineage>
        <taxon>Eukaryota</taxon>
        <taxon>Metazoa</taxon>
        <taxon>Ecdysozoa</taxon>
        <taxon>Nematoda</taxon>
        <taxon>Chromadorea</taxon>
        <taxon>Rhabditida</taxon>
        <taxon>Spirurina</taxon>
        <taxon>Spiruromorpha</taxon>
        <taxon>Thelazioidea</taxon>
        <taxon>Thelaziidae</taxon>
        <taxon>Thelazia</taxon>
    </lineage>
</organism>
<dbReference type="EMBL" id="UYYF01004625">
    <property type="protein sequence ID" value="VDN05947.1"/>
    <property type="molecule type" value="Genomic_DNA"/>
</dbReference>
<keyword evidence="1" id="KW-0812">Transmembrane</keyword>
<accession>A0A0N5D5V7</accession>
<sequence length="77" mass="9158">MCYSEYIAIEQSDKQYLHKFDRFCAYTFDCVKRNLHNRCLSIDQLSARVLTTLVIKICCYLANHCTLSLMVIFVFYE</sequence>
<evidence type="ECO:0000313" key="4">
    <source>
        <dbReference type="Proteomes" id="UP000276776"/>
    </source>
</evidence>
<feature type="domain" description="DUF7773" evidence="2">
    <location>
        <begin position="1"/>
        <end position="58"/>
    </location>
</feature>
<gene>
    <name evidence="3" type="ORF">TCLT_LOCUS8391</name>
</gene>
<dbReference type="Pfam" id="PF24982">
    <property type="entry name" value="DUF7773"/>
    <property type="match status" value="1"/>
</dbReference>
<dbReference type="Proteomes" id="UP000276776">
    <property type="component" value="Unassembled WGS sequence"/>
</dbReference>
<evidence type="ECO:0000313" key="3">
    <source>
        <dbReference type="EMBL" id="VDN05947.1"/>
    </source>
</evidence>
<dbReference type="WBParaSite" id="TCLT_0000840201-mRNA-1">
    <property type="protein sequence ID" value="TCLT_0000840201-mRNA-1"/>
    <property type="gene ID" value="TCLT_0000840201"/>
</dbReference>
<evidence type="ECO:0000259" key="2">
    <source>
        <dbReference type="Pfam" id="PF24982"/>
    </source>
</evidence>